<keyword evidence="4" id="KW-0456">Lyase</keyword>
<dbReference type="PROSITE" id="PS00166">
    <property type="entry name" value="ENOYL_COA_HYDRATASE"/>
    <property type="match status" value="1"/>
</dbReference>
<dbReference type="EMBL" id="JAECSB010000093">
    <property type="protein sequence ID" value="MBH5146675.1"/>
    <property type="molecule type" value="Genomic_DNA"/>
</dbReference>
<keyword evidence="9" id="KW-1185">Reference proteome</keyword>
<comment type="catalytic activity">
    <reaction evidence="5">
        <text>a (3S)-3-hydroxyacyl-CoA = a (2E)-enoyl-CoA + H2O</text>
        <dbReference type="Rhea" id="RHEA:16105"/>
        <dbReference type="ChEBI" id="CHEBI:15377"/>
        <dbReference type="ChEBI" id="CHEBI:57318"/>
        <dbReference type="ChEBI" id="CHEBI:58856"/>
        <dbReference type="EC" id="4.2.1.17"/>
    </reaction>
</comment>
<evidence type="ECO:0000256" key="1">
    <source>
        <dbReference type="ARBA" id="ARBA00002994"/>
    </source>
</evidence>
<dbReference type="InterPro" id="IPR029045">
    <property type="entry name" value="ClpP/crotonase-like_dom_sf"/>
</dbReference>
<dbReference type="Gene3D" id="1.10.12.10">
    <property type="entry name" value="Lyase 2-enoyl-coa Hydratase, Chain A, domain 2"/>
    <property type="match status" value="1"/>
</dbReference>
<gene>
    <name evidence="8" type="ORF">I3517_29125</name>
</gene>
<keyword evidence="3" id="KW-0443">Lipid metabolism</keyword>
<comment type="catalytic activity">
    <reaction evidence="6">
        <text>a 4-saturated-(3S)-3-hydroxyacyl-CoA = a (3E)-enoyl-CoA + H2O</text>
        <dbReference type="Rhea" id="RHEA:20724"/>
        <dbReference type="ChEBI" id="CHEBI:15377"/>
        <dbReference type="ChEBI" id="CHEBI:58521"/>
        <dbReference type="ChEBI" id="CHEBI:137480"/>
        <dbReference type="EC" id="4.2.1.17"/>
    </reaction>
</comment>
<protein>
    <submittedName>
        <fullName evidence="8">Enoyl-CoA hydratase/isomerase family protein</fullName>
    </submittedName>
</protein>
<evidence type="ECO:0000256" key="6">
    <source>
        <dbReference type="ARBA" id="ARBA00023717"/>
    </source>
</evidence>
<dbReference type="Gene3D" id="3.90.226.10">
    <property type="entry name" value="2-enoyl-CoA Hydratase, Chain A, domain 1"/>
    <property type="match status" value="1"/>
</dbReference>
<dbReference type="PANTHER" id="PTHR11941">
    <property type="entry name" value="ENOYL-COA HYDRATASE-RELATED"/>
    <property type="match status" value="1"/>
</dbReference>
<dbReference type="AlphaFoldDB" id="A0A8I1A620"/>
<keyword evidence="3" id="KW-0276">Fatty acid metabolism</keyword>
<dbReference type="InterPro" id="IPR018376">
    <property type="entry name" value="Enoyl-CoA_hyd/isom_CS"/>
</dbReference>
<dbReference type="Pfam" id="PF00378">
    <property type="entry name" value="ECH_1"/>
    <property type="match status" value="1"/>
</dbReference>
<evidence type="ECO:0000313" key="8">
    <source>
        <dbReference type="EMBL" id="MBH5146675.1"/>
    </source>
</evidence>
<keyword evidence="8" id="KW-0413">Isomerase</keyword>
<comment type="caution">
    <text evidence="8">The sequence shown here is derived from an EMBL/GenBank/DDBJ whole genome shotgun (WGS) entry which is preliminary data.</text>
</comment>
<sequence length="275" mass="29107">MPQPNLTQAPESATDALRKSDGEIRVSIDGHIAVITIDRPHKLNAMTRPMIDNFRSITAELDSDPNIRAIVLTGAGERSFSAGGDLRTLLPPALDAADDLLNPVTTERFLSSVFTPVIAAVRGLCIGAGFEILLGTDIRVASSDSSFGLPEVKWGLIPGSGTHIRLPQQLPWPLAMQFLLSGASVDAPTAVSMGLINEVVESGAVLERAVEIAEAIALNGPLAVRTAKEIAVRALNQQGAFALEHALNSRVLGSSDAREGVSAFEEKRGTRFSGR</sequence>
<dbReference type="PANTHER" id="PTHR11941:SF54">
    <property type="entry name" value="ENOYL-COA HYDRATASE, MITOCHONDRIAL"/>
    <property type="match status" value="1"/>
</dbReference>
<evidence type="ECO:0000256" key="5">
    <source>
        <dbReference type="ARBA" id="ARBA00023709"/>
    </source>
</evidence>
<evidence type="ECO:0000256" key="2">
    <source>
        <dbReference type="ARBA" id="ARBA00005254"/>
    </source>
</evidence>
<dbReference type="InterPro" id="IPR001753">
    <property type="entry name" value="Enoyl-CoA_hydra/iso"/>
</dbReference>
<evidence type="ECO:0000256" key="7">
    <source>
        <dbReference type="RuleBase" id="RU003707"/>
    </source>
</evidence>
<evidence type="ECO:0000256" key="3">
    <source>
        <dbReference type="ARBA" id="ARBA00022832"/>
    </source>
</evidence>
<name>A0A8I1A620_RHOER</name>
<dbReference type="InterPro" id="IPR014748">
    <property type="entry name" value="Enoyl-CoA_hydra_C"/>
</dbReference>
<dbReference type="Proteomes" id="UP000627573">
    <property type="component" value="Unassembled WGS sequence"/>
</dbReference>
<reference evidence="8 9" key="1">
    <citation type="submission" date="2020-12" db="EMBL/GenBank/DDBJ databases">
        <title>Draft genome sequence of furan degrading bacterial strain FUR100.</title>
        <authorList>
            <person name="Woiski C."/>
        </authorList>
    </citation>
    <scope>NUCLEOTIDE SEQUENCE [LARGE SCALE GENOMIC DNA]</scope>
    <source>
        <strain evidence="8 9">FUR100</strain>
    </source>
</reference>
<dbReference type="RefSeq" id="WP_019749641.1">
    <property type="nucleotide sequence ID" value="NZ_CP176579.1"/>
</dbReference>
<evidence type="ECO:0000313" key="9">
    <source>
        <dbReference type="Proteomes" id="UP000627573"/>
    </source>
</evidence>
<dbReference type="SUPFAM" id="SSF52096">
    <property type="entry name" value="ClpP/crotonase"/>
    <property type="match status" value="1"/>
</dbReference>
<comment type="function">
    <text evidence="1">Could possibly oxidize fatty acids using specific components.</text>
</comment>
<dbReference type="GO" id="GO:0004300">
    <property type="term" value="F:enoyl-CoA hydratase activity"/>
    <property type="evidence" value="ECO:0007669"/>
    <property type="project" value="UniProtKB-EC"/>
</dbReference>
<proteinExistence type="inferred from homology"/>
<organism evidence="8 9">
    <name type="scientific">Rhodococcus erythropolis</name>
    <name type="common">Arthrobacter picolinophilus</name>
    <dbReference type="NCBI Taxonomy" id="1833"/>
    <lineage>
        <taxon>Bacteria</taxon>
        <taxon>Bacillati</taxon>
        <taxon>Actinomycetota</taxon>
        <taxon>Actinomycetes</taxon>
        <taxon>Mycobacteriales</taxon>
        <taxon>Nocardiaceae</taxon>
        <taxon>Rhodococcus</taxon>
        <taxon>Rhodococcus erythropolis group</taxon>
    </lineage>
</organism>
<comment type="similarity">
    <text evidence="2 7">Belongs to the enoyl-CoA hydratase/isomerase family.</text>
</comment>
<dbReference type="GO" id="GO:0006635">
    <property type="term" value="P:fatty acid beta-oxidation"/>
    <property type="evidence" value="ECO:0007669"/>
    <property type="project" value="TreeGrafter"/>
</dbReference>
<evidence type="ECO:0000256" key="4">
    <source>
        <dbReference type="ARBA" id="ARBA00023239"/>
    </source>
</evidence>
<dbReference type="CDD" id="cd06558">
    <property type="entry name" value="crotonase-like"/>
    <property type="match status" value="1"/>
</dbReference>
<accession>A0A8I1A620</accession>
<dbReference type="GO" id="GO:0016853">
    <property type="term" value="F:isomerase activity"/>
    <property type="evidence" value="ECO:0007669"/>
    <property type="project" value="UniProtKB-KW"/>
</dbReference>